<evidence type="ECO:0000313" key="2">
    <source>
        <dbReference type="Proteomes" id="UP000094329"/>
    </source>
</evidence>
<organism evidence="1 2">
    <name type="scientific">Piscirickettsia litoralis</name>
    <dbReference type="NCBI Taxonomy" id="1891921"/>
    <lineage>
        <taxon>Bacteria</taxon>
        <taxon>Pseudomonadati</taxon>
        <taxon>Pseudomonadota</taxon>
        <taxon>Gammaproteobacteria</taxon>
        <taxon>Thiotrichales</taxon>
        <taxon>Piscirickettsiaceae</taxon>
        <taxon>Piscirickettsia</taxon>
    </lineage>
</organism>
<protein>
    <submittedName>
        <fullName evidence="1">Uncharacterized protein</fullName>
    </submittedName>
</protein>
<reference evidence="1 2" key="1">
    <citation type="submission" date="2016-08" db="EMBL/GenBank/DDBJ databases">
        <title>Draft genome sequence of Candidatus Piscirickettsia litoralis, from seawater.</title>
        <authorList>
            <person name="Wan X."/>
            <person name="Lee A.J."/>
            <person name="Hou S."/>
            <person name="Donachie S.P."/>
        </authorList>
    </citation>
    <scope>NUCLEOTIDE SEQUENCE [LARGE SCALE GENOMIC DNA]</scope>
    <source>
        <strain evidence="1 2">Y2</strain>
    </source>
</reference>
<proteinExistence type="predicted"/>
<evidence type="ECO:0000313" key="1">
    <source>
        <dbReference type="EMBL" id="ODN41526.1"/>
    </source>
</evidence>
<dbReference type="RefSeq" id="WP_069313991.1">
    <property type="nucleotide sequence ID" value="NZ_MDTU01000002.1"/>
</dbReference>
<name>A0ABX3A1I6_9GAMM</name>
<dbReference type="Proteomes" id="UP000094329">
    <property type="component" value="Unassembled WGS sequence"/>
</dbReference>
<gene>
    <name evidence="1" type="ORF">BGC07_15575</name>
</gene>
<dbReference type="EMBL" id="MDTU01000002">
    <property type="protein sequence ID" value="ODN41526.1"/>
    <property type="molecule type" value="Genomic_DNA"/>
</dbReference>
<keyword evidence="2" id="KW-1185">Reference proteome</keyword>
<dbReference type="Gene3D" id="1.10.340.50">
    <property type="match status" value="1"/>
</dbReference>
<accession>A0ABX3A1I6</accession>
<sequence>MAKAKEINNKGYLNFEGRLASKEVETTTKSISKWVWKFYQGTGQAKAKNSGVMELEKTRLTSRERMQAGALYTAQVRRNKTWKKLKRAASTAELKINFKLNLRQVDISERSGLSLRTVQYYWRELLNFILKGANRGASGISRAVGLGVVQALKQIVGLLLDRRVQNFGLSSCNFSGFCGGGRELSEPELI</sequence>
<comment type="caution">
    <text evidence="1">The sequence shown here is derived from an EMBL/GenBank/DDBJ whole genome shotgun (WGS) entry which is preliminary data.</text>
</comment>